<comment type="subcellular location">
    <subcellularLocation>
        <location evidence="1">Membrane</location>
    </subcellularLocation>
</comment>
<dbReference type="Pfam" id="PF00015">
    <property type="entry name" value="MCPsignal"/>
    <property type="match status" value="1"/>
</dbReference>
<feature type="coiled-coil region" evidence="5">
    <location>
        <begin position="254"/>
        <end position="317"/>
    </location>
</feature>
<sequence>MSKLKNLSLRSSLIALVLFFIVTLLAVGAIAMQQLWSISQKQRAMYTETVMPLRVVVDAARQGATHFRRMYVYIWNTDPQARQNELRLNEDSEKSVLQARDRLLQEQDPALRALGGRLADTWTRYKAAVNNVKGLADRNDPTAMTVLHKDSAELHVAARNILMEAAKRQEELAHLDTEDAAAAVERTFWTLTALIVLCALIGMILGLSLVRSVMRRLGGEPAYAARIAQEVAKGNLGVRVQRRDGDDTSVLANMEAMRANLARLVSQVRQTSESIATGATQISTGNSDLSQRTEEQAANVEETAASMEQMNATIKQNLDSVQTATQLAGSASQAAARGGEVVGNVVSTMDQISASSRKIVDIIAVIDSIAFQTNILALNAAVEAARAGEQGRGFAVVASEVRALAQRSAGAAKEIKQLIGDSVGNVQTGSQLVSEAGSTMTDIVTQVRRVADLIGEIGAAAQEQGQGISQVSDAINQLDQTTQQNAALVEESAAAAASLNEQAATLVKLVSVFQLGSEESAASHAAPATTPGAVHAPRQPHARPAATSPAHAPAQAPARVSASAPAAAVPTAAASAAAASAGSAGSAGPAGSAGAASAAAPLAGTASAGASQTGGASAAATSAAATSTPAAPTASAQAAPRVAAPARATARPATPKTAAGRAASATDARTPRRPRPSVSAPPPPAPRGKPAEDDWESF</sequence>
<evidence type="ECO:0000256" key="6">
    <source>
        <dbReference type="SAM" id="MobiDB-lite"/>
    </source>
</evidence>
<evidence type="ECO:0000256" key="4">
    <source>
        <dbReference type="PROSITE-ProRule" id="PRU00284"/>
    </source>
</evidence>
<feature type="domain" description="Methyl-accepting transducer" evidence="8">
    <location>
        <begin position="271"/>
        <end position="500"/>
    </location>
</feature>
<protein>
    <recommendedName>
        <fullName evidence="8">Methyl-accepting transducer domain-containing protein</fullName>
    </recommendedName>
</protein>
<evidence type="ECO:0000256" key="1">
    <source>
        <dbReference type="ARBA" id="ARBA00004370"/>
    </source>
</evidence>
<feature type="compositionally biased region" description="Low complexity" evidence="6">
    <location>
        <begin position="631"/>
        <end position="668"/>
    </location>
</feature>
<dbReference type="Gene3D" id="1.10.287.950">
    <property type="entry name" value="Methyl-accepting chemotaxis protein"/>
    <property type="match status" value="1"/>
</dbReference>
<dbReference type="FunFam" id="1.10.287.950:FF:000001">
    <property type="entry name" value="Methyl-accepting chemotaxis sensory transducer"/>
    <property type="match status" value="1"/>
</dbReference>
<dbReference type="InterPro" id="IPR051310">
    <property type="entry name" value="MCP_chemotaxis"/>
</dbReference>
<dbReference type="SMART" id="SM00283">
    <property type="entry name" value="MA"/>
    <property type="match status" value="1"/>
</dbReference>
<dbReference type="EMBL" id="NEVP01000011">
    <property type="protein sequence ID" value="OZI47059.1"/>
    <property type="molecule type" value="Genomic_DNA"/>
</dbReference>
<keyword evidence="10" id="KW-1185">Reference proteome</keyword>
<dbReference type="AlphaFoldDB" id="A0A261TBT8"/>
<proteinExistence type="inferred from homology"/>
<dbReference type="Proteomes" id="UP000216913">
    <property type="component" value="Unassembled WGS sequence"/>
</dbReference>
<dbReference type="InterPro" id="IPR024478">
    <property type="entry name" value="HlyB_4HB_MCP"/>
</dbReference>
<evidence type="ECO:0000256" key="2">
    <source>
        <dbReference type="ARBA" id="ARBA00022481"/>
    </source>
</evidence>
<dbReference type="RefSeq" id="WP_141217954.1">
    <property type="nucleotide sequence ID" value="NZ_NEVP01000011.1"/>
</dbReference>
<gene>
    <name evidence="9" type="ORF">CAL25_19890</name>
</gene>
<evidence type="ECO:0000256" key="5">
    <source>
        <dbReference type="SAM" id="Coils"/>
    </source>
</evidence>
<dbReference type="GO" id="GO:0004888">
    <property type="term" value="F:transmembrane signaling receptor activity"/>
    <property type="evidence" value="ECO:0007669"/>
    <property type="project" value="InterPro"/>
</dbReference>
<evidence type="ECO:0000313" key="10">
    <source>
        <dbReference type="Proteomes" id="UP000216913"/>
    </source>
</evidence>
<comment type="caution">
    <text evidence="9">The sequence shown here is derived from an EMBL/GenBank/DDBJ whole genome shotgun (WGS) entry which is preliminary data.</text>
</comment>
<feature type="transmembrane region" description="Helical" evidence="7">
    <location>
        <begin position="188"/>
        <end position="210"/>
    </location>
</feature>
<dbReference type="PROSITE" id="PS50111">
    <property type="entry name" value="CHEMOTAXIS_TRANSDUC_2"/>
    <property type="match status" value="1"/>
</dbReference>
<evidence type="ECO:0000256" key="3">
    <source>
        <dbReference type="ARBA" id="ARBA00029447"/>
    </source>
</evidence>
<keyword evidence="7" id="KW-0812">Transmembrane</keyword>
<dbReference type="Pfam" id="PF12729">
    <property type="entry name" value="4HB_MCP_1"/>
    <property type="match status" value="1"/>
</dbReference>
<dbReference type="PANTHER" id="PTHR43531:SF14">
    <property type="entry name" value="METHYL-ACCEPTING CHEMOTAXIS PROTEIN I-RELATED"/>
    <property type="match status" value="1"/>
</dbReference>
<dbReference type="GO" id="GO:0007165">
    <property type="term" value="P:signal transduction"/>
    <property type="evidence" value="ECO:0007669"/>
    <property type="project" value="UniProtKB-KW"/>
</dbReference>
<keyword evidence="2" id="KW-0488">Methylation</keyword>
<reference evidence="9 10" key="1">
    <citation type="submission" date="2017-05" db="EMBL/GenBank/DDBJ databases">
        <title>Complete and WGS of Bordetella genogroups.</title>
        <authorList>
            <person name="Spilker T."/>
            <person name="LiPuma J."/>
        </authorList>
    </citation>
    <scope>NUCLEOTIDE SEQUENCE [LARGE SCALE GENOMIC DNA]</scope>
    <source>
        <strain evidence="9 10">AU10456</strain>
    </source>
</reference>
<keyword evidence="7" id="KW-0472">Membrane</keyword>
<dbReference type="CDD" id="cd11386">
    <property type="entry name" value="MCP_signal"/>
    <property type="match status" value="1"/>
</dbReference>
<dbReference type="InterPro" id="IPR004090">
    <property type="entry name" value="Chemotax_Me-accpt_rcpt"/>
</dbReference>
<organism evidence="9 10">
    <name type="scientific">Bordetella genomosp. 5</name>
    <dbReference type="NCBI Taxonomy" id="1395608"/>
    <lineage>
        <taxon>Bacteria</taxon>
        <taxon>Pseudomonadati</taxon>
        <taxon>Pseudomonadota</taxon>
        <taxon>Betaproteobacteria</taxon>
        <taxon>Burkholderiales</taxon>
        <taxon>Alcaligenaceae</taxon>
        <taxon>Bordetella</taxon>
    </lineage>
</organism>
<dbReference type="SUPFAM" id="SSF58104">
    <property type="entry name" value="Methyl-accepting chemotaxis protein (MCP) signaling domain"/>
    <property type="match status" value="1"/>
</dbReference>
<dbReference type="GO" id="GO:0005886">
    <property type="term" value="C:plasma membrane"/>
    <property type="evidence" value="ECO:0007669"/>
    <property type="project" value="TreeGrafter"/>
</dbReference>
<name>A0A261TBT8_9BORD</name>
<evidence type="ECO:0000256" key="7">
    <source>
        <dbReference type="SAM" id="Phobius"/>
    </source>
</evidence>
<comment type="similarity">
    <text evidence="3">Belongs to the methyl-accepting chemotaxis (MCP) protein family.</text>
</comment>
<evidence type="ECO:0000259" key="8">
    <source>
        <dbReference type="PROSITE" id="PS50111"/>
    </source>
</evidence>
<evidence type="ECO:0000313" key="9">
    <source>
        <dbReference type="EMBL" id="OZI47059.1"/>
    </source>
</evidence>
<keyword evidence="4" id="KW-0807">Transducer</keyword>
<accession>A0A261TBT8</accession>
<dbReference type="InterPro" id="IPR004089">
    <property type="entry name" value="MCPsignal_dom"/>
</dbReference>
<dbReference type="PANTHER" id="PTHR43531">
    <property type="entry name" value="PROTEIN ICFG"/>
    <property type="match status" value="1"/>
</dbReference>
<feature type="region of interest" description="Disordered" evidence="6">
    <location>
        <begin position="631"/>
        <end position="698"/>
    </location>
</feature>
<dbReference type="OrthoDB" id="9806477at2"/>
<feature type="region of interest" description="Disordered" evidence="6">
    <location>
        <begin position="522"/>
        <end position="561"/>
    </location>
</feature>
<dbReference type="PRINTS" id="PR00260">
    <property type="entry name" value="CHEMTRNSDUCR"/>
</dbReference>
<dbReference type="GO" id="GO:0006935">
    <property type="term" value="P:chemotaxis"/>
    <property type="evidence" value="ECO:0007669"/>
    <property type="project" value="InterPro"/>
</dbReference>
<keyword evidence="5" id="KW-0175">Coiled coil</keyword>
<keyword evidence="7" id="KW-1133">Transmembrane helix</keyword>